<keyword evidence="4" id="KW-1185">Reference proteome</keyword>
<dbReference type="InterPro" id="IPR014729">
    <property type="entry name" value="Rossmann-like_a/b/a_fold"/>
</dbReference>
<gene>
    <name evidence="3" type="ORF">GCM10009827_067630</name>
</gene>
<reference evidence="4" key="1">
    <citation type="journal article" date="2019" name="Int. J. Syst. Evol. Microbiol.">
        <title>The Global Catalogue of Microorganisms (GCM) 10K type strain sequencing project: providing services to taxonomists for standard genome sequencing and annotation.</title>
        <authorList>
            <consortium name="The Broad Institute Genomics Platform"/>
            <consortium name="The Broad Institute Genome Sequencing Center for Infectious Disease"/>
            <person name="Wu L."/>
            <person name="Ma J."/>
        </authorList>
    </citation>
    <scope>NUCLEOTIDE SEQUENCE [LARGE SCALE GENOMIC DNA]</scope>
    <source>
        <strain evidence="4">JCM 15933</strain>
    </source>
</reference>
<evidence type="ECO:0000259" key="2">
    <source>
        <dbReference type="Pfam" id="PF00582"/>
    </source>
</evidence>
<dbReference type="PANTHER" id="PTHR46268:SF6">
    <property type="entry name" value="UNIVERSAL STRESS PROTEIN UP12"/>
    <property type="match status" value="1"/>
</dbReference>
<organism evidence="3 4">
    <name type="scientific">Dactylosporangium maewongense</name>
    <dbReference type="NCBI Taxonomy" id="634393"/>
    <lineage>
        <taxon>Bacteria</taxon>
        <taxon>Bacillati</taxon>
        <taxon>Actinomycetota</taxon>
        <taxon>Actinomycetes</taxon>
        <taxon>Micromonosporales</taxon>
        <taxon>Micromonosporaceae</taxon>
        <taxon>Dactylosporangium</taxon>
    </lineage>
</organism>
<dbReference type="PRINTS" id="PR01438">
    <property type="entry name" value="UNVRSLSTRESS"/>
</dbReference>
<sequence>MPGDIAPIVVGVDGSAASRGAVRWAADEAARHGCPLTVVHALGIPVPFGLYEQESAPAGDAAALVRGWEPTVEVETVVAAGEPSDVLCEQSHRARLVVIGSRGLGGFAGLLLGSVGMHLSSHAACPVLVVHHAERWAGPETSLPSLPQDGPVVVGVDGSSGSVLALELAFEEAAARHLPLAVVRAWQGPDSGSASAEAAAGHALAAEVEPWQAKYPEVRIDLRLLPGAAAEVLTRASEHAVMVVVGVRGRGGLTGSRLGSVSGQVLHHAAGPVLIARAAGATTETAADRPYRRIGVGVDGTEPGWTALSWACDEADAGAADVTIRHTDPSHQIRDPRPDESALERVDPVLARHLHAVRDRLGGHVDFEVADGGAVDALLDLADRADLLVLGAAVPARLGHLSTAARVAAHAPVPVVLVPAPAPPHRQGPFAGHVVVGVDGSAESHAAIRFGYRYAHLHRVPLAAVHVSARAAGDFWFDETTLETHFATEPESTELLAAAVEPVAARFPQVPLKRAVFLGPPVEGLRRAADGAVLLVLGRRGHRLPAPLRLGSVSRAFADRPPGVVAIVGSPG</sequence>
<proteinExistence type="inferred from homology"/>
<feature type="domain" description="UspA" evidence="2">
    <location>
        <begin position="7"/>
        <end position="131"/>
    </location>
</feature>
<evidence type="ECO:0000313" key="3">
    <source>
        <dbReference type="EMBL" id="GAA1538903.1"/>
    </source>
</evidence>
<dbReference type="InterPro" id="IPR006016">
    <property type="entry name" value="UspA"/>
</dbReference>
<comment type="similarity">
    <text evidence="1">Belongs to the universal stress protein A family.</text>
</comment>
<dbReference type="EMBL" id="BAAAQD010000015">
    <property type="protein sequence ID" value="GAA1538903.1"/>
    <property type="molecule type" value="Genomic_DNA"/>
</dbReference>
<evidence type="ECO:0000313" key="4">
    <source>
        <dbReference type="Proteomes" id="UP001501470"/>
    </source>
</evidence>
<protein>
    <recommendedName>
        <fullName evidence="2">UspA domain-containing protein</fullName>
    </recommendedName>
</protein>
<dbReference type="Proteomes" id="UP001501470">
    <property type="component" value="Unassembled WGS sequence"/>
</dbReference>
<dbReference type="RefSeq" id="WP_344506379.1">
    <property type="nucleotide sequence ID" value="NZ_BAAAQD010000015.1"/>
</dbReference>
<feature type="domain" description="UspA" evidence="2">
    <location>
        <begin position="151"/>
        <end position="277"/>
    </location>
</feature>
<feature type="domain" description="UspA" evidence="2">
    <location>
        <begin position="433"/>
        <end position="568"/>
    </location>
</feature>
<dbReference type="Pfam" id="PF00582">
    <property type="entry name" value="Usp"/>
    <property type="match status" value="4"/>
</dbReference>
<dbReference type="PANTHER" id="PTHR46268">
    <property type="entry name" value="STRESS RESPONSE PROTEIN NHAX"/>
    <property type="match status" value="1"/>
</dbReference>
<accession>A0ABP4MC96</accession>
<feature type="domain" description="UspA" evidence="2">
    <location>
        <begin position="291"/>
        <end position="419"/>
    </location>
</feature>
<evidence type="ECO:0000256" key="1">
    <source>
        <dbReference type="ARBA" id="ARBA00008791"/>
    </source>
</evidence>
<dbReference type="Gene3D" id="3.40.50.620">
    <property type="entry name" value="HUPs"/>
    <property type="match status" value="4"/>
</dbReference>
<dbReference type="InterPro" id="IPR006015">
    <property type="entry name" value="Universal_stress_UspA"/>
</dbReference>
<dbReference type="CDD" id="cd00293">
    <property type="entry name" value="USP-like"/>
    <property type="match status" value="1"/>
</dbReference>
<dbReference type="SUPFAM" id="SSF52402">
    <property type="entry name" value="Adenine nucleotide alpha hydrolases-like"/>
    <property type="match status" value="4"/>
</dbReference>
<comment type="caution">
    <text evidence="3">The sequence shown here is derived from an EMBL/GenBank/DDBJ whole genome shotgun (WGS) entry which is preliminary data.</text>
</comment>
<name>A0ABP4MC96_9ACTN</name>